<feature type="transmembrane region" description="Helical" evidence="6">
    <location>
        <begin position="380"/>
        <end position="401"/>
    </location>
</feature>
<accession>A0AAN7TPF1</accession>
<comment type="subcellular location">
    <subcellularLocation>
        <location evidence="1">Membrane</location>
        <topology evidence="1">Multi-pass membrane protein</topology>
    </subcellularLocation>
</comment>
<evidence type="ECO:0000259" key="7">
    <source>
        <dbReference type="PROSITE" id="PS50850"/>
    </source>
</evidence>
<feature type="transmembrane region" description="Helical" evidence="6">
    <location>
        <begin position="90"/>
        <end position="111"/>
    </location>
</feature>
<protein>
    <recommendedName>
        <fullName evidence="7">Major facilitator superfamily (MFS) profile domain-containing protein</fullName>
    </recommendedName>
</protein>
<evidence type="ECO:0000256" key="2">
    <source>
        <dbReference type="ARBA" id="ARBA00022448"/>
    </source>
</evidence>
<feature type="transmembrane region" description="Helical" evidence="6">
    <location>
        <begin position="165"/>
        <end position="184"/>
    </location>
</feature>
<feature type="transmembrane region" description="Helical" evidence="6">
    <location>
        <begin position="413"/>
        <end position="434"/>
    </location>
</feature>
<feature type="transmembrane region" description="Helical" evidence="6">
    <location>
        <begin position="446"/>
        <end position="467"/>
    </location>
</feature>
<dbReference type="InterPro" id="IPR036259">
    <property type="entry name" value="MFS_trans_sf"/>
</dbReference>
<dbReference type="EMBL" id="JAVFKY010000005">
    <property type="protein sequence ID" value="KAK5576749.1"/>
    <property type="molecule type" value="Genomic_DNA"/>
</dbReference>
<feature type="transmembrane region" description="Helical" evidence="6">
    <location>
        <begin position="123"/>
        <end position="145"/>
    </location>
</feature>
<dbReference type="PANTHER" id="PTHR19432">
    <property type="entry name" value="SUGAR TRANSPORTER"/>
    <property type="match status" value="1"/>
</dbReference>
<dbReference type="GO" id="GO:0008506">
    <property type="term" value="F:sucrose:proton symporter activity"/>
    <property type="evidence" value="ECO:0007669"/>
    <property type="project" value="TreeGrafter"/>
</dbReference>
<dbReference type="Gene3D" id="1.20.1250.20">
    <property type="entry name" value="MFS general substrate transporter like domains"/>
    <property type="match status" value="1"/>
</dbReference>
<feature type="transmembrane region" description="Helical" evidence="6">
    <location>
        <begin position="205"/>
        <end position="225"/>
    </location>
</feature>
<keyword evidence="4 6" id="KW-1133">Transmembrane helix</keyword>
<dbReference type="Proteomes" id="UP001344447">
    <property type="component" value="Unassembled WGS sequence"/>
</dbReference>
<evidence type="ECO:0000256" key="5">
    <source>
        <dbReference type="ARBA" id="ARBA00023136"/>
    </source>
</evidence>
<dbReference type="Pfam" id="PF13347">
    <property type="entry name" value="MFS_2"/>
    <property type="match status" value="1"/>
</dbReference>
<keyword evidence="9" id="KW-1185">Reference proteome</keyword>
<dbReference type="GO" id="GO:0016020">
    <property type="term" value="C:membrane"/>
    <property type="evidence" value="ECO:0007669"/>
    <property type="project" value="UniProtKB-SubCell"/>
</dbReference>
<keyword evidence="2" id="KW-0813">Transport</keyword>
<gene>
    <name evidence="8" type="ORF">RB653_007893</name>
</gene>
<dbReference type="PANTHER" id="PTHR19432:SF26">
    <property type="entry name" value="MAJOR FACILITATOR SUPERFAMILY (MFS) PROFILE DOMAIN-CONTAINING PROTEIN"/>
    <property type="match status" value="1"/>
</dbReference>
<feature type="transmembrane region" description="Helical" evidence="6">
    <location>
        <begin position="325"/>
        <end position="348"/>
    </location>
</feature>
<dbReference type="AlphaFoldDB" id="A0AAN7TPF1"/>
<feature type="transmembrane region" description="Helical" evidence="6">
    <location>
        <begin position="231"/>
        <end position="253"/>
    </location>
</feature>
<evidence type="ECO:0000256" key="6">
    <source>
        <dbReference type="SAM" id="Phobius"/>
    </source>
</evidence>
<dbReference type="PROSITE" id="PS50850">
    <property type="entry name" value="MFS"/>
    <property type="match status" value="1"/>
</dbReference>
<keyword evidence="5 6" id="KW-0472">Membrane</keyword>
<dbReference type="SUPFAM" id="SSF103473">
    <property type="entry name" value="MFS general substrate transporter"/>
    <property type="match status" value="1"/>
</dbReference>
<feature type="domain" description="Major facilitator superfamily (MFS) profile" evidence="7">
    <location>
        <begin position="49"/>
        <end position="472"/>
    </location>
</feature>
<name>A0AAN7TPF1_9MYCE</name>
<organism evidence="8 9">
    <name type="scientific">Dictyostelium firmibasis</name>
    <dbReference type="NCBI Taxonomy" id="79012"/>
    <lineage>
        <taxon>Eukaryota</taxon>
        <taxon>Amoebozoa</taxon>
        <taxon>Evosea</taxon>
        <taxon>Eumycetozoa</taxon>
        <taxon>Dictyostelia</taxon>
        <taxon>Dictyosteliales</taxon>
        <taxon>Dictyosteliaceae</taxon>
        <taxon>Dictyostelium</taxon>
    </lineage>
</organism>
<feature type="transmembrane region" description="Helical" evidence="6">
    <location>
        <begin position="48"/>
        <end position="70"/>
    </location>
</feature>
<evidence type="ECO:0000313" key="9">
    <source>
        <dbReference type="Proteomes" id="UP001344447"/>
    </source>
</evidence>
<evidence type="ECO:0000256" key="4">
    <source>
        <dbReference type="ARBA" id="ARBA00022989"/>
    </source>
</evidence>
<evidence type="ECO:0000313" key="8">
    <source>
        <dbReference type="EMBL" id="KAK5576749.1"/>
    </source>
</evidence>
<feature type="transmembrane region" description="Helical" evidence="6">
    <location>
        <begin position="286"/>
        <end position="305"/>
    </location>
</feature>
<dbReference type="InterPro" id="IPR020846">
    <property type="entry name" value="MFS_dom"/>
</dbReference>
<sequence length="485" mass="52906">MGEQKYDRLNESESINVKVQDIKQYEQGEIEKNITQQNTDTKFGLVRFMLWLFCVCFSLAGVQFVYSIQFALGTPLFINKFKLSNSTTSIIQSVAGPVSGFLVQPIIGVYSDSCKSKWGRRKPYILFGAVFVVIGLLVIAFSPQIGGLFGDKEDGTTASDHKSGLAIAIAGFVVMNLSVNVMQGPTRSLVSDVCPMDKQNLANSMAVNVMGFASIIANIIGSFFATNENSYRDLFVIGAGFVALSVIPTVIVAKEKQLDESVRSPSSPLEAFARIKTAFATIPKDLALISLVFFVSWFGFSPFMVFNTTYFQQNVFNGDSEGLKFGFYGQAVFSAVSFLFSFFLSGFCNIFGEKIVYSFSQLVAGACLILFLVFDNAQPWLAILLTGLVGINFCVFNAIPFAMMVKVISSKDIGLYMGVLNSSAVVSQTISIFTSGRVEGAKNQNVAWGIAFGGIFTLLGVILAFILPKPKKNTEEVNEESPLIK</sequence>
<feature type="transmembrane region" description="Helical" evidence="6">
    <location>
        <begin position="355"/>
        <end position="374"/>
    </location>
</feature>
<evidence type="ECO:0000256" key="1">
    <source>
        <dbReference type="ARBA" id="ARBA00004141"/>
    </source>
</evidence>
<reference evidence="8 9" key="1">
    <citation type="submission" date="2023-11" db="EMBL/GenBank/DDBJ databases">
        <title>Dfirmibasis_genome.</title>
        <authorList>
            <person name="Edelbroek B."/>
            <person name="Kjellin J."/>
            <person name="Jerlstrom-Hultqvist J."/>
            <person name="Soderbom F."/>
        </authorList>
    </citation>
    <scope>NUCLEOTIDE SEQUENCE [LARGE SCALE GENOMIC DNA]</scope>
    <source>
        <strain evidence="8 9">TNS-C-14</strain>
    </source>
</reference>
<evidence type="ECO:0000256" key="3">
    <source>
        <dbReference type="ARBA" id="ARBA00022692"/>
    </source>
</evidence>
<keyword evidence="3 6" id="KW-0812">Transmembrane</keyword>
<proteinExistence type="predicted"/>
<comment type="caution">
    <text evidence="8">The sequence shown here is derived from an EMBL/GenBank/DDBJ whole genome shotgun (WGS) entry which is preliminary data.</text>
</comment>